<evidence type="ECO:0000256" key="1">
    <source>
        <dbReference type="SAM" id="MobiDB-lite"/>
    </source>
</evidence>
<dbReference type="SUPFAM" id="SSF50969">
    <property type="entry name" value="YVTN repeat-like/Quinoprotein amine dehydrogenase"/>
    <property type="match status" value="1"/>
</dbReference>
<dbReference type="AlphaFoldDB" id="A0A6C0IX38"/>
<name>A0A6C0IX38_9ZZZZ</name>
<dbReference type="InterPro" id="IPR011044">
    <property type="entry name" value="Quino_amine_DH_bsu"/>
</dbReference>
<dbReference type="Pfam" id="PF16261">
    <property type="entry name" value="DUF4915"/>
    <property type="match status" value="1"/>
</dbReference>
<evidence type="ECO:0000259" key="2">
    <source>
        <dbReference type="Pfam" id="PF16261"/>
    </source>
</evidence>
<organism evidence="3">
    <name type="scientific">viral metagenome</name>
    <dbReference type="NCBI Taxonomy" id="1070528"/>
    <lineage>
        <taxon>unclassified sequences</taxon>
        <taxon>metagenomes</taxon>
        <taxon>organismal metagenomes</taxon>
    </lineage>
</organism>
<feature type="domain" description="Conserved hypothetical protein CHP03032" evidence="2">
    <location>
        <begin position="58"/>
        <end position="381"/>
    </location>
</feature>
<reference evidence="3" key="1">
    <citation type="journal article" date="2020" name="Nature">
        <title>Giant virus diversity and host interactions through global metagenomics.</title>
        <authorList>
            <person name="Schulz F."/>
            <person name="Roux S."/>
            <person name="Paez-Espino D."/>
            <person name="Jungbluth S."/>
            <person name="Walsh D.A."/>
            <person name="Denef V.J."/>
            <person name="McMahon K.D."/>
            <person name="Konstantinidis K.T."/>
            <person name="Eloe-Fadrosh E.A."/>
            <person name="Kyrpides N.C."/>
            <person name="Woyke T."/>
        </authorList>
    </citation>
    <scope>NUCLEOTIDE SEQUENCE</scope>
    <source>
        <strain evidence="3">GVMAG-M-3300024510-1</strain>
    </source>
</reference>
<dbReference type="InterPro" id="IPR017481">
    <property type="entry name" value="CHP03032"/>
</dbReference>
<feature type="region of interest" description="Disordered" evidence="1">
    <location>
        <begin position="1"/>
        <end position="46"/>
    </location>
</feature>
<sequence length="415" mass="46562">MEVSEQDSEKIRGALGLPADAKLSVETKNQLPPHKRGANEMENPSRPQFEIHASPEAAQFFYSNNLSLLLSAYKSNLVFAFGATDDHKLSCYYSQFFHPLALGLSQREDCLEVWIASNGGLLRCVDAGEKYNEADEHSGGGGNFTATLVPRQAHLIGKQDVHGIYPLSPQSPFFVSTKFSALCQLDITKPDVNVNVVWKPSFITELRGEDRCHFNDVCWVDGLAKYASCICESDAHDGWRDHRQGGGVIIDIMNDKIVARNLSMPHSPRWYKKQLWVLNSGSGHLGTINLENGTFEPKVFIPGFLRGLQFHGRFAIVGSSLDRHERRFQDLELGKNLETKKTTPVCGFFFIDLASFSIAQKVEIKGNIHEIYDILLVPTRRVRLINASDEDSACVKVVDNSARYRKKDDENEEEK</sequence>
<evidence type="ECO:0000313" key="3">
    <source>
        <dbReference type="EMBL" id="QHT96995.1"/>
    </source>
</evidence>
<dbReference type="NCBIfam" id="TIGR03032">
    <property type="entry name" value="TIGR03032 family protein"/>
    <property type="match status" value="1"/>
</dbReference>
<protein>
    <recommendedName>
        <fullName evidence="2">Conserved hypothetical protein CHP03032 domain-containing protein</fullName>
    </recommendedName>
</protein>
<proteinExistence type="predicted"/>
<dbReference type="EMBL" id="MN740271">
    <property type="protein sequence ID" value="QHT96995.1"/>
    <property type="molecule type" value="Genomic_DNA"/>
</dbReference>
<accession>A0A6C0IX38</accession>